<gene>
    <name evidence="4" type="ORF">DFR61_10773</name>
    <name evidence="3" type="ORF">NCTC10597_01487</name>
</gene>
<accession>A0A8B4QAU3</accession>
<dbReference type="Proteomes" id="UP000254330">
    <property type="component" value="Unassembled WGS sequence"/>
</dbReference>
<keyword evidence="6" id="KW-1185">Reference proteome</keyword>
<evidence type="ECO:0000313" key="4">
    <source>
        <dbReference type="EMBL" id="TDR40956.1"/>
    </source>
</evidence>
<evidence type="ECO:0000256" key="2">
    <source>
        <dbReference type="SAM" id="Phobius"/>
    </source>
</evidence>
<feature type="region of interest" description="Disordered" evidence="1">
    <location>
        <begin position="1"/>
        <end position="24"/>
    </location>
</feature>
<sequence>MDQKLQGSDVLENNDSPKTDNSEITEQEYVNISQSPEFKALVKKKNKFIVPVSIFFLLFYFTLPVLTSFTKVLHQKAFGDITWVWVFAIAQFIMVWTLVTIYVKKANTFDKDAGKIIEKVKDGEFK</sequence>
<dbReference type="AlphaFoldDB" id="A0A8B4QAU3"/>
<comment type="caution">
    <text evidence="3">The sequence shown here is derived from an EMBL/GenBank/DDBJ whole genome shotgun (WGS) entry which is preliminary data.</text>
</comment>
<evidence type="ECO:0000313" key="6">
    <source>
        <dbReference type="Proteomes" id="UP000294641"/>
    </source>
</evidence>
<reference evidence="3 5" key="1">
    <citation type="submission" date="2018-06" db="EMBL/GenBank/DDBJ databases">
        <authorList>
            <consortium name="Pathogen Informatics"/>
            <person name="Doyle S."/>
        </authorList>
    </citation>
    <scope>NUCLEOTIDE SEQUENCE [LARGE SCALE GENOMIC DNA]</scope>
    <source>
        <strain evidence="3 5">NCTC10597</strain>
    </source>
</reference>
<dbReference type="PANTHER" id="PTHR38441">
    <property type="entry name" value="INTEGRAL MEMBRANE PROTEIN-RELATED"/>
    <property type="match status" value="1"/>
</dbReference>
<keyword evidence="2" id="KW-1133">Transmembrane helix</keyword>
<proteinExistence type="predicted"/>
<feature type="transmembrane region" description="Helical" evidence="2">
    <location>
        <begin position="48"/>
        <end position="69"/>
    </location>
</feature>
<dbReference type="EMBL" id="SNZG01000007">
    <property type="protein sequence ID" value="TDR40956.1"/>
    <property type="molecule type" value="Genomic_DNA"/>
</dbReference>
<protein>
    <submittedName>
        <fullName evidence="3">Protein of uncharacterized function, DUF485</fullName>
    </submittedName>
    <submittedName>
        <fullName evidence="4">Uncharacterized membrane protein (DUF485 family)</fullName>
    </submittedName>
</protein>
<evidence type="ECO:0000313" key="3">
    <source>
        <dbReference type="EMBL" id="STX09788.1"/>
    </source>
</evidence>
<dbReference type="RefSeq" id="WP_109349087.1">
    <property type="nucleotide sequence ID" value="NZ_BJUE01000008.1"/>
</dbReference>
<dbReference type="InterPro" id="IPR007436">
    <property type="entry name" value="DUF485"/>
</dbReference>
<keyword evidence="2" id="KW-0812">Transmembrane</keyword>
<organism evidence="3 5">
    <name type="scientific">Kurthia zopfii</name>
    <dbReference type="NCBI Taxonomy" id="1650"/>
    <lineage>
        <taxon>Bacteria</taxon>
        <taxon>Bacillati</taxon>
        <taxon>Bacillota</taxon>
        <taxon>Bacilli</taxon>
        <taxon>Bacillales</taxon>
        <taxon>Caryophanaceae</taxon>
        <taxon>Kurthia</taxon>
    </lineage>
</organism>
<dbReference type="Pfam" id="PF04341">
    <property type="entry name" value="DUF485"/>
    <property type="match status" value="1"/>
</dbReference>
<dbReference type="OrthoDB" id="2886991at2"/>
<dbReference type="Proteomes" id="UP000294641">
    <property type="component" value="Unassembled WGS sequence"/>
</dbReference>
<dbReference type="PANTHER" id="PTHR38441:SF1">
    <property type="entry name" value="MEMBRANE PROTEIN"/>
    <property type="match status" value="1"/>
</dbReference>
<dbReference type="EMBL" id="UGNP01000001">
    <property type="protein sequence ID" value="STX09788.1"/>
    <property type="molecule type" value="Genomic_DNA"/>
</dbReference>
<evidence type="ECO:0000256" key="1">
    <source>
        <dbReference type="SAM" id="MobiDB-lite"/>
    </source>
</evidence>
<keyword evidence="2" id="KW-0472">Membrane</keyword>
<evidence type="ECO:0000313" key="5">
    <source>
        <dbReference type="Proteomes" id="UP000254330"/>
    </source>
</evidence>
<reference evidence="4 6" key="2">
    <citation type="submission" date="2019-03" db="EMBL/GenBank/DDBJ databases">
        <title>Genomic Encyclopedia of Type Strains, Phase IV (KMG-IV): sequencing the most valuable type-strain genomes for metagenomic binning, comparative biology and taxonomic classification.</title>
        <authorList>
            <person name="Goeker M."/>
        </authorList>
    </citation>
    <scope>NUCLEOTIDE SEQUENCE [LARGE SCALE GENOMIC DNA]</scope>
    <source>
        <strain evidence="4 6">DSM 20580</strain>
    </source>
</reference>
<feature type="transmembrane region" description="Helical" evidence="2">
    <location>
        <begin position="81"/>
        <end position="103"/>
    </location>
</feature>
<name>A0A8B4QAU3_9BACL</name>